<dbReference type="InterPro" id="IPR050679">
    <property type="entry name" value="Bact_HTH_transcr_reg"/>
</dbReference>
<dbReference type="PANTHER" id="PTHR44846">
    <property type="entry name" value="MANNOSYL-D-GLYCERATE TRANSPORT/METABOLISM SYSTEM REPRESSOR MNGR-RELATED"/>
    <property type="match status" value="1"/>
</dbReference>
<dbReference type="EMBL" id="JBHSXS010000019">
    <property type="protein sequence ID" value="MFC6883416.1"/>
    <property type="molecule type" value="Genomic_DNA"/>
</dbReference>
<dbReference type="PANTHER" id="PTHR44846:SF17">
    <property type="entry name" value="GNTR-FAMILY TRANSCRIPTIONAL REGULATOR"/>
    <property type="match status" value="1"/>
</dbReference>
<accession>A0ABW2CS11</accession>
<dbReference type="SMART" id="SM00345">
    <property type="entry name" value="HTH_GNTR"/>
    <property type="match status" value="1"/>
</dbReference>
<dbReference type="Proteomes" id="UP001596380">
    <property type="component" value="Unassembled WGS sequence"/>
</dbReference>
<dbReference type="InterPro" id="IPR036388">
    <property type="entry name" value="WH-like_DNA-bd_sf"/>
</dbReference>
<evidence type="ECO:0000313" key="6">
    <source>
        <dbReference type="Proteomes" id="UP001596380"/>
    </source>
</evidence>
<organism evidence="5 6">
    <name type="scientific">Actinomadura yumaensis</name>
    <dbReference type="NCBI Taxonomy" id="111807"/>
    <lineage>
        <taxon>Bacteria</taxon>
        <taxon>Bacillati</taxon>
        <taxon>Actinomycetota</taxon>
        <taxon>Actinomycetes</taxon>
        <taxon>Streptosporangiales</taxon>
        <taxon>Thermomonosporaceae</taxon>
        <taxon>Actinomadura</taxon>
    </lineage>
</organism>
<dbReference type="Gene3D" id="1.10.10.10">
    <property type="entry name" value="Winged helix-like DNA-binding domain superfamily/Winged helix DNA-binding domain"/>
    <property type="match status" value="1"/>
</dbReference>
<proteinExistence type="predicted"/>
<evidence type="ECO:0000256" key="1">
    <source>
        <dbReference type="ARBA" id="ARBA00023015"/>
    </source>
</evidence>
<keyword evidence="2" id="KW-0238">DNA-binding</keyword>
<dbReference type="InterPro" id="IPR000524">
    <property type="entry name" value="Tscrpt_reg_HTH_GntR"/>
</dbReference>
<dbReference type="Gene3D" id="3.40.1410.10">
    <property type="entry name" value="Chorismate lyase-like"/>
    <property type="match status" value="1"/>
</dbReference>
<sequence>MTDSAAFPVDRVLDQLRERITTGNYAAGTRLPAEADLAAEFGVARNTVRAALTVLRAEGLIETRRPSGSFVAPVPTPYEYEISAGDDAFDDTAAADVTIAEIDPYIGMFLAAGPSGLVIQRRRILPADHSPSDPPHGLTTLHVPYRAAKDTNLVRPAAPDGESAELAAAGLVPDEWTVQESVRGATPKEAELIGCPLGVPVLEHLWFGRRDGEALFVRMTVLTRGNLVVYRL</sequence>
<dbReference type="SUPFAM" id="SSF64288">
    <property type="entry name" value="Chorismate lyase-like"/>
    <property type="match status" value="1"/>
</dbReference>
<gene>
    <name evidence="5" type="ORF">ACFQKB_26905</name>
</gene>
<protein>
    <submittedName>
        <fullName evidence="5">GntR family transcriptional regulator</fullName>
    </submittedName>
</protein>
<comment type="caution">
    <text evidence="5">The sequence shown here is derived from an EMBL/GenBank/DDBJ whole genome shotgun (WGS) entry which is preliminary data.</text>
</comment>
<dbReference type="InterPro" id="IPR036390">
    <property type="entry name" value="WH_DNA-bd_sf"/>
</dbReference>
<dbReference type="CDD" id="cd07377">
    <property type="entry name" value="WHTH_GntR"/>
    <property type="match status" value="1"/>
</dbReference>
<dbReference type="RefSeq" id="WP_378050255.1">
    <property type="nucleotide sequence ID" value="NZ_JBHSXE010000002.1"/>
</dbReference>
<name>A0ABW2CS11_9ACTN</name>
<dbReference type="Pfam" id="PF00392">
    <property type="entry name" value="GntR"/>
    <property type="match status" value="1"/>
</dbReference>
<dbReference type="SUPFAM" id="SSF46785">
    <property type="entry name" value="Winged helix' DNA-binding domain"/>
    <property type="match status" value="1"/>
</dbReference>
<keyword evidence="1" id="KW-0805">Transcription regulation</keyword>
<evidence type="ECO:0000256" key="3">
    <source>
        <dbReference type="ARBA" id="ARBA00023163"/>
    </source>
</evidence>
<evidence type="ECO:0000259" key="4">
    <source>
        <dbReference type="PROSITE" id="PS50949"/>
    </source>
</evidence>
<feature type="domain" description="HTH gntR-type" evidence="4">
    <location>
        <begin position="6"/>
        <end position="74"/>
    </location>
</feature>
<dbReference type="PROSITE" id="PS50949">
    <property type="entry name" value="HTH_GNTR"/>
    <property type="match status" value="1"/>
</dbReference>
<evidence type="ECO:0000313" key="5">
    <source>
        <dbReference type="EMBL" id="MFC6883416.1"/>
    </source>
</evidence>
<keyword evidence="6" id="KW-1185">Reference proteome</keyword>
<dbReference type="PRINTS" id="PR00035">
    <property type="entry name" value="HTHGNTR"/>
</dbReference>
<keyword evidence="3" id="KW-0804">Transcription</keyword>
<dbReference type="InterPro" id="IPR028978">
    <property type="entry name" value="Chorismate_lyase_/UTRA_dom_sf"/>
</dbReference>
<evidence type="ECO:0000256" key="2">
    <source>
        <dbReference type="ARBA" id="ARBA00023125"/>
    </source>
</evidence>
<reference evidence="6" key="1">
    <citation type="journal article" date="2019" name="Int. J. Syst. Evol. Microbiol.">
        <title>The Global Catalogue of Microorganisms (GCM) 10K type strain sequencing project: providing services to taxonomists for standard genome sequencing and annotation.</title>
        <authorList>
            <consortium name="The Broad Institute Genomics Platform"/>
            <consortium name="The Broad Institute Genome Sequencing Center for Infectious Disease"/>
            <person name="Wu L."/>
            <person name="Ma J."/>
        </authorList>
    </citation>
    <scope>NUCLEOTIDE SEQUENCE [LARGE SCALE GENOMIC DNA]</scope>
    <source>
        <strain evidence="6">JCM 3369</strain>
    </source>
</reference>